<sequence length="212" mass="23770">MSEDAARNAAQYRADRDAGGPTAYDPDDADRQVAEFEQAEREKALAERRRRDRAATKHLWVERQIQQAMERGEFDDLPLAGRPIPGIDSRDPDWWVKNLIEREQITGVAPEAIQLRKDDAVLDARLDELFTADEVRAALDEFNARVVAARRQLTGGPPVVTPLRDVEHEVAAWRARRAARVARAKGPGDAAGPTAPGAPGEARARRRWWRRA</sequence>
<keyword evidence="4" id="KW-1185">Reference proteome</keyword>
<feature type="domain" description="DnaJ homologue subfamily C member 28 conserved" evidence="2">
    <location>
        <begin position="60"/>
        <end position="126"/>
    </location>
</feature>
<feature type="region of interest" description="Disordered" evidence="1">
    <location>
        <begin position="1"/>
        <end position="32"/>
    </location>
</feature>
<reference evidence="3 4" key="1">
    <citation type="submission" date="2017-11" db="EMBL/GenBank/DDBJ databases">
        <title>Genomic Encyclopedia of Archaeal and Bacterial Type Strains, Phase II (KMG-II): From Individual Species to Whole Genera.</title>
        <authorList>
            <person name="Goeker M."/>
        </authorList>
    </citation>
    <scope>NUCLEOTIDE SEQUENCE [LARGE SCALE GENOMIC DNA]</scope>
    <source>
        <strain evidence="3 4">DSM 25478</strain>
    </source>
</reference>
<dbReference type="OrthoDB" id="3395286at2"/>
<gene>
    <name evidence="3" type="ORF">CLV28_1095</name>
</gene>
<accession>A0A2M9D120</accession>
<dbReference type="Pfam" id="PF09350">
    <property type="entry name" value="DJC28_CD"/>
    <property type="match status" value="1"/>
</dbReference>
<evidence type="ECO:0000313" key="4">
    <source>
        <dbReference type="Proteomes" id="UP000231693"/>
    </source>
</evidence>
<feature type="compositionally biased region" description="Low complexity" evidence="1">
    <location>
        <begin position="184"/>
        <end position="201"/>
    </location>
</feature>
<dbReference type="RefSeq" id="WP_100422171.1">
    <property type="nucleotide sequence ID" value="NZ_BOOX01000010.1"/>
</dbReference>
<evidence type="ECO:0000313" key="3">
    <source>
        <dbReference type="EMBL" id="PJJ77869.1"/>
    </source>
</evidence>
<dbReference type="InterPro" id="IPR018961">
    <property type="entry name" value="DnaJ_homolog_subfam-C_membr-28"/>
</dbReference>
<evidence type="ECO:0000256" key="1">
    <source>
        <dbReference type="SAM" id="MobiDB-lite"/>
    </source>
</evidence>
<dbReference type="Proteomes" id="UP000231693">
    <property type="component" value="Unassembled WGS sequence"/>
</dbReference>
<organism evidence="3 4">
    <name type="scientific">Sediminihabitans luteus</name>
    <dbReference type="NCBI Taxonomy" id="1138585"/>
    <lineage>
        <taxon>Bacteria</taxon>
        <taxon>Bacillati</taxon>
        <taxon>Actinomycetota</taxon>
        <taxon>Actinomycetes</taxon>
        <taxon>Micrococcales</taxon>
        <taxon>Cellulomonadaceae</taxon>
        <taxon>Sediminihabitans</taxon>
    </lineage>
</organism>
<proteinExistence type="predicted"/>
<dbReference type="AlphaFoldDB" id="A0A2M9D120"/>
<evidence type="ECO:0000259" key="2">
    <source>
        <dbReference type="Pfam" id="PF09350"/>
    </source>
</evidence>
<protein>
    <submittedName>
        <fullName evidence="3">Uncharacterized protein DUF1992</fullName>
    </submittedName>
</protein>
<dbReference type="EMBL" id="PGFE01000001">
    <property type="protein sequence ID" value="PJJ77869.1"/>
    <property type="molecule type" value="Genomic_DNA"/>
</dbReference>
<name>A0A2M9D120_9CELL</name>
<feature type="region of interest" description="Disordered" evidence="1">
    <location>
        <begin position="181"/>
        <end position="212"/>
    </location>
</feature>
<comment type="caution">
    <text evidence="3">The sequence shown here is derived from an EMBL/GenBank/DDBJ whole genome shotgun (WGS) entry which is preliminary data.</text>
</comment>